<dbReference type="PANTHER" id="PTHR43744:SF8">
    <property type="entry name" value="SN-GLYCEROL-3-PHOSPHATE TRANSPORT SYSTEM PERMEASE PROTEIN UGPE"/>
    <property type="match status" value="1"/>
</dbReference>
<sequence length="280" mass="30310">MTAPFALRNALRSAGANAVLIAMAAVMLLPFAWMLLIVMRSPSEIFSDPFGLPEGFGIVADNFRNAFVTVPMARFLVNGAVVASVLLALQLAVSVPAAYALAKFEFSGRKLLFAAVVAALCVPIQVPMLPIYIALAYAGALDSYFALIFPFIFSPFAIFMLRQQFKAFPDEIIQAARLDGFSEIEILLKLIVPSARPVIAAFAVFSITAHWNDLYWPLIVVSSQDMATPPLGMLYFRDSGLGTDYGALMAGAIVTVTPVMVIFLVAQRQFIKGLTMTGLK</sequence>
<evidence type="ECO:0000259" key="13">
    <source>
        <dbReference type="PROSITE" id="PS50928"/>
    </source>
</evidence>
<name>A0A1M7ZQA1_9HYPH</name>
<dbReference type="STRING" id="1123029.SAMN02745172_03654"/>
<dbReference type="InterPro" id="IPR000515">
    <property type="entry name" value="MetI-like"/>
</dbReference>
<dbReference type="PROSITE" id="PS50928">
    <property type="entry name" value="ABC_TM1"/>
    <property type="match status" value="1"/>
</dbReference>
<feature type="transmembrane region" description="Helical" evidence="11">
    <location>
        <begin position="75"/>
        <end position="99"/>
    </location>
</feature>
<dbReference type="Pfam" id="PF00528">
    <property type="entry name" value="BPD_transp_1"/>
    <property type="match status" value="1"/>
</dbReference>
<evidence type="ECO:0000256" key="7">
    <source>
        <dbReference type="ARBA" id="ARBA00022692"/>
    </source>
</evidence>
<feature type="domain" description="ABC transmembrane type-1" evidence="13">
    <location>
        <begin position="76"/>
        <end position="266"/>
    </location>
</feature>
<dbReference type="GO" id="GO:0005886">
    <property type="term" value="C:plasma membrane"/>
    <property type="evidence" value="ECO:0007669"/>
    <property type="project" value="UniProtKB-SubCell"/>
</dbReference>
<dbReference type="SUPFAM" id="SSF161098">
    <property type="entry name" value="MetI-like"/>
    <property type="match status" value="1"/>
</dbReference>
<keyword evidence="7 11" id="KW-0812">Transmembrane</keyword>
<keyword evidence="12" id="KW-0997">Cell inner membrane</keyword>
<comment type="function">
    <text evidence="10 12">Part of the ABC transporter complex UgpBAEC involved in sn-glycerol-3-phosphate (G3P) import. Probably responsible for the translocation of the substrate across the membrane.</text>
</comment>
<organism evidence="14 15">
    <name type="scientific">Pseudoxanthobacter soli DSM 19599</name>
    <dbReference type="NCBI Taxonomy" id="1123029"/>
    <lineage>
        <taxon>Bacteria</taxon>
        <taxon>Pseudomonadati</taxon>
        <taxon>Pseudomonadota</taxon>
        <taxon>Alphaproteobacteria</taxon>
        <taxon>Hyphomicrobiales</taxon>
        <taxon>Segnochrobactraceae</taxon>
        <taxon>Pseudoxanthobacter</taxon>
    </lineage>
</organism>
<dbReference type="AlphaFoldDB" id="A0A1M7ZQA1"/>
<evidence type="ECO:0000256" key="8">
    <source>
        <dbReference type="ARBA" id="ARBA00022989"/>
    </source>
</evidence>
<keyword evidence="8 11" id="KW-1133">Transmembrane helix</keyword>
<dbReference type="RefSeq" id="WP_073631364.1">
    <property type="nucleotide sequence ID" value="NZ_FRXO01000009.1"/>
</dbReference>
<evidence type="ECO:0000256" key="6">
    <source>
        <dbReference type="ARBA" id="ARBA00022475"/>
    </source>
</evidence>
<dbReference type="Gene3D" id="1.10.3720.10">
    <property type="entry name" value="MetI-like"/>
    <property type="match status" value="1"/>
</dbReference>
<dbReference type="EMBL" id="FRXO01000009">
    <property type="protein sequence ID" value="SHO66992.1"/>
    <property type="molecule type" value="Genomic_DNA"/>
</dbReference>
<accession>A0A1M7ZQA1</accession>
<evidence type="ECO:0000256" key="5">
    <source>
        <dbReference type="ARBA" id="ARBA00022448"/>
    </source>
</evidence>
<keyword evidence="5 11" id="KW-0813">Transport</keyword>
<dbReference type="InterPro" id="IPR035906">
    <property type="entry name" value="MetI-like_sf"/>
</dbReference>
<evidence type="ECO:0000256" key="2">
    <source>
        <dbReference type="ARBA" id="ARBA00009306"/>
    </source>
</evidence>
<evidence type="ECO:0000256" key="9">
    <source>
        <dbReference type="ARBA" id="ARBA00023136"/>
    </source>
</evidence>
<keyword evidence="15" id="KW-1185">Reference proteome</keyword>
<gene>
    <name evidence="12" type="primary">ugpE</name>
    <name evidence="14" type="ORF">SAMN02745172_03654</name>
</gene>
<dbReference type="Proteomes" id="UP000186406">
    <property type="component" value="Unassembled WGS sequence"/>
</dbReference>
<evidence type="ECO:0000313" key="15">
    <source>
        <dbReference type="Proteomes" id="UP000186406"/>
    </source>
</evidence>
<reference evidence="14 15" key="1">
    <citation type="submission" date="2016-12" db="EMBL/GenBank/DDBJ databases">
        <authorList>
            <person name="Song W.-J."/>
            <person name="Kurnit D.M."/>
        </authorList>
    </citation>
    <scope>NUCLEOTIDE SEQUENCE [LARGE SCALE GENOMIC DNA]</scope>
    <source>
        <strain evidence="14 15">DSM 19599</strain>
    </source>
</reference>
<keyword evidence="9 11" id="KW-0472">Membrane</keyword>
<evidence type="ECO:0000256" key="10">
    <source>
        <dbReference type="ARBA" id="ARBA00037054"/>
    </source>
</evidence>
<feature type="transmembrane region" description="Helical" evidence="11">
    <location>
        <begin position="186"/>
        <end position="207"/>
    </location>
</feature>
<feature type="transmembrane region" description="Helical" evidence="11">
    <location>
        <begin position="144"/>
        <end position="165"/>
    </location>
</feature>
<dbReference type="GO" id="GO:0055085">
    <property type="term" value="P:transmembrane transport"/>
    <property type="evidence" value="ECO:0007669"/>
    <property type="project" value="InterPro"/>
</dbReference>
<proteinExistence type="inferred from homology"/>
<feature type="transmembrane region" description="Helical" evidence="11">
    <location>
        <begin position="111"/>
        <end position="138"/>
    </location>
</feature>
<evidence type="ECO:0000256" key="1">
    <source>
        <dbReference type="ARBA" id="ARBA00004651"/>
    </source>
</evidence>
<evidence type="ECO:0000256" key="4">
    <source>
        <dbReference type="ARBA" id="ARBA00020515"/>
    </source>
</evidence>
<comment type="subunit">
    <text evidence="3 12">The complex is composed of two ATP-binding proteins (UgpC), two transmembrane proteins (UgpA and UgpE) and a solute-binding protein (UgpB).</text>
</comment>
<dbReference type="PANTHER" id="PTHR43744">
    <property type="entry name" value="ABC TRANSPORTER PERMEASE PROTEIN MG189-RELATED-RELATED"/>
    <property type="match status" value="1"/>
</dbReference>
<keyword evidence="14" id="KW-0762">Sugar transport</keyword>
<keyword evidence="6 12" id="KW-1003">Cell membrane</keyword>
<feature type="transmembrane region" description="Helical" evidence="11">
    <location>
        <begin position="245"/>
        <end position="266"/>
    </location>
</feature>
<evidence type="ECO:0000256" key="3">
    <source>
        <dbReference type="ARBA" id="ARBA00011557"/>
    </source>
</evidence>
<protein>
    <recommendedName>
        <fullName evidence="4 12">sn-glycerol-3-phosphate transport system permease protein UgpE</fullName>
    </recommendedName>
</protein>
<comment type="similarity">
    <text evidence="2 11">Belongs to the binding-protein-dependent transport system permease family.</text>
</comment>
<evidence type="ECO:0000256" key="12">
    <source>
        <dbReference type="RuleBase" id="RU363056"/>
    </source>
</evidence>
<dbReference type="OrthoDB" id="9815445at2"/>
<comment type="subcellular location">
    <subcellularLocation>
        <location evidence="12">Cell inner membrane</location>
        <topology evidence="12">Multi-pass membrane protein</topology>
    </subcellularLocation>
    <subcellularLocation>
        <location evidence="1 11">Cell membrane</location>
        <topology evidence="1 11">Multi-pass membrane protein</topology>
    </subcellularLocation>
</comment>
<dbReference type="CDD" id="cd06261">
    <property type="entry name" value="TM_PBP2"/>
    <property type="match status" value="1"/>
</dbReference>
<feature type="transmembrane region" description="Helical" evidence="11">
    <location>
        <begin position="18"/>
        <end position="39"/>
    </location>
</feature>
<evidence type="ECO:0000313" key="14">
    <source>
        <dbReference type="EMBL" id="SHO66992.1"/>
    </source>
</evidence>
<evidence type="ECO:0000256" key="11">
    <source>
        <dbReference type="RuleBase" id="RU363032"/>
    </source>
</evidence>